<dbReference type="InterPro" id="IPR018164">
    <property type="entry name" value="Ala-tRNA-synth_IIc_N"/>
</dbReference>
<dbReference type="GO" id="GO:0005524">
    <property type="term" value="F:ATP binding"/>
    <property type="evidence" value="ECO:0007669"/>
    <property type="project" value="UniProtKB-UniRule"/>
</dbReference>
<comment type="caution">
    <text evidence="11">The sequence shown here is derived from an EMBL/GenBank/DDBJ whole genome shotgun (WGS) entry which is preliminary data.</text>
</comment>
<name>A0A1G2SCQ1_9BACT</name>
<keyword evidence="6 9" id="KW-0694">RNA-binding</keyword>
<dbReference type="SMART" id="SM00863">
    <property type="entry name" value="tRNA_SAD"/>
    <property type="match status" value="1"/>
</dbReference>
<comment type="cofactor">
    <cofactor evidence="9">
        <name>Zn(2+)</name>
        <dbReference type="ChEBI" id="CHEBI:29105"/>
    </cofactor>
    <text evidence="9">Binds 1 zinc ion per subunit.</text>
</comment>
<dbReference type="InterPro" id="IPR018165">
    <property type="entry name" value="Ala-tRNA-synth_IIc_core"/>
</dbReference>
<dbReference type="EC" id="6.1.1.7" evidence="9"/>
<feature type="binding site" evidence="9">
    <location>
        <position position="450"/>
    </location>
    <ligand>
        <name>Zn(2+)</name>
        <dbReference type="ChEBI" id="CHEBI:29105"/>
    </ligand>
</feature>
<feature type="binding site" evidence="9">
    <location>
        <position position="454"/>
    </location>
    <ligand>
        <name>Zn(2+)</name>
        <dbReference type="ChEBI" id="CHEBI:29105"/>
    </ligand>
</feature>
<dbReference type="InterPro" id="IPR002318">
    <property type="entry name" value="Ala-tRNA-lgiase_IIc"/>
</dbReference>
<gene>
    <name evidence="9" type="primary">alaS</name>
    <name evidence="11" type="ORF">A2937_03065</name>
</gene>
<evidence type="ECO:0000256" key="9">
    <source>
        <dbReference type="HAMAP-Rule" id="MF_00036"/>
    </source>
</evidence>
<dbReference type="Proteomes" id="UP000177987">
    <property type="component" value="Unassembled WGS sequence"/>
</dbReference>
<evidence type="ECO:0000256" key="1">
    <source>
        <dbReference type="ARBA" id="ARBA00008226"/>
    </source>
</evidence>
<dbReference type="Pfam" id="PF07973">
    <property type="entry name" value="tRNA_SAD"/>
    <property type="match status" value="1"/>
</dbReference>
<dbReference type="InterPro" id="IPR018162">
    <property type="entry name" value="Ala-tRNA-ligase_IIc_anticod-bd"/>
</dbReference>
<keyword evidence="9" id="KW-0963">Cytoplasm</keyword>
<sequence length="590" mass="66449">MDSREIRARFLKFFEGRGHAIIPSTPLVPENDPSVLFNTAGMQPLAPYLMGTPHPRGVRLANSQKCVRTQDIDEVGDNTHDTFFEMLGNWSLGDYFKEDAIKWSFEFLTSKEEGLGLDPRRLYVTVFEGNDDAPRDNEAFEIWKKYMPENRIYFMSAKSNWWSPGDNGPCGPDTEMFYDVTERGLGDMTKEEYMAADDRQEVVEIWNDVFMEYEKKDGKVIGKLAMKNVDTGSGLERIVMAIQGKDNVFATDLFAPLMEKIKELAGGEITDMRASRIVADHVRTGVMMIADGVRPANTDQGYILRRLLRRAVRYADVLGIAHNTLAELVPVVAEKYVGIYDNVGVQSALIIDEIRKEEEKFRKTLERGLKEFERVSANGSVSAMNAFQLFSTYGFPLEMTEELALEKGVTVDRAGFEVEFKKHQDLSRAGAEQKFKGGLADTSEMSVKYHTATHMLNQALRMVLGEHVQQKGSNITAERLRFDFSHTEKMTDEQKKAVEDIINQKIAEALPVTYEDIPAEEAKRRGAIGVFGEKYGDIVRVYQVGAGDQRFSLEFCGGPHVTNTSELGHFKIQKEEACSAGVRRIKAVLG</sequence>
<reference evidence="11 12" key="1">
    <citation type="journal article" date="2016" name="Nat. Commun.">
        <title>Thousands of microbial genomes shed light on interconnected biogeochemical processes in an aquifer system.</title>
        <authorList>
            <person name="Anantharaman K."/>
            <person name="Brown C.T."/>
            <person name="Hug L.A."/>
            <person name="Sharon I."/>
            <person name="Castelle C.J."/>
            <person name="Probst A.J."/>
            <person name="Thomas B.C."/>
            <person name="Singh A."/>
            <person name="Wilkins M.J."/>
            <person name="Karaoz U."/>
            <person name="Brodie E.L."/>
            <person name="Williams K.H."/>
            <person name="Hubbard S.S."/>
            <person name="Banfield J.F."/>
        </authorList>
    </citation>
    <scope>NUCLEOTIDE SEQUENCE [LARGE SCALE GENOMIC DNA]</scope>
</reference>
<dbReference type="CDD" id="cd00673">
    <property type="entry name" value="AlaRS_core"/>
    <property type="match status" value="1"/>
</dbReference>
<dbReference type="GO" id="GO:0002161">
    <property type="term" value="F:aminoacyl-tRNA deacylase activity"/>
    <property type="evidence" value="ECO:0007669"/>
    <property type="project" value="TreeGrafter"/>
</dbReference>
<dbReference type="PANTHER" id="PTHR11777">
    <property type="entry name" value="ALANYL-TRNA SYNTHETASE"/>
    <property type="match status" value="1"/>
</dbReference>
<evidence type="ECO:0000256" key="5">
    <source>
        <dbReference type="ARBA" id="ARBA00022840"/>
    </source>
</evidence>
<dbReference type="InterPro" id="IPR045864">
    <property type="entry name" value="aa-tRNA-synth_II/BPL/LPL"/>
</dbReference>
<organism evidence="11 12">
    <name type="scientific">Candidatus Yonathbacteria bacterium RIFCSPLOWO2_01_FULL_47_33b</name>
    <dbReference type="NCBI Taxonomy" id="1802727"/>
    <lineage>
        <taxon>Bacteria</taxon>
        <taxon>Candidatus Yonathiibacteriota</taxon>
    </lineage>
</organism>
<dbReference type="GO" id="GO:0008270">
    <property type="term" value="F:zinc ion binding"/>
    <property type="evidence" value="ECO:0007669"/>
    <property type="project" value="UniProtKB-UniRule"/>
</dbReference>
<evidence type="ECO:0000256" key="3">
    <source>
        <dbReference type="ARBA" id="ARBA00022598"/>
    </source>
</evidence>
<keyword evidence="9" id="KW-0479">Metal-binding</keyword>
<dbReference type="SUPFAM" id="SSF55186">
    <property type="entry name" value="ThrRS/AlaRS common domain"/>
    <property type="match status" value="1"/>
</dbReference>
<dbReference type="STRING" id="1802727.A2937_03065"/>
<feature type="domain" description="Alanyl-transfer RNA synthetases family profile" evidence="10">
    <location>
        <begin position="1"/>
        <end position="590"/>
    </location>
</feature>
<dbReference type="AlphaFoldDB" id="A0A1G2SCQ1"/>
<evidence type="ECO:0000313" key="11">
    <source>
        <dbReference type="EMBL" id="OHA82785.1"/>
    </source>
</evidence>
<keyword evidence="5 9" id="KW-0067">ATP-binding</keyword>
<evidence type="ECO:0000256" key="8">
    <source>
        <dbReference type="ARBA" id="ARBA00023146"/>
    </source>
</evidence>
<keyword evidence="7 9" id="KW-0648">Protein biosynthesis</keyword>
<dbReference type="GO" id="GO:0000049">
    <property type="term" value="F:tRNA binding"/>
    <property type="evidence" value="ECO:0007669"/>
    <property type="project" value="UniProtKB-KW"/>
</dbReference>
<keyword evidence="3 9" id="KW-0436">Ligase</keyword>
<feature type="binding site" evidence="9">
    <location>
        <position position="560"/>
    </location>
    <ligand>
        <name>Zn(2+)</name>
        <dbReference type="ChEBI" id="CHEBI:29105"/>
    </ligand>
</feature>
<dbReference type="PROSITE" id="PS50860">
    <property type="entry name" value="AA_TRNA_LIGASE_II_ALA"/>
    <property type="match status" value="1"/>
</dbReference>
<comment type="function">
    <text evidence="9">Catalyzes the attachment of alanine to tRNA(Ala) in a two-step reaction: alanine is first activated by ATP to form Ala-AMP and then transferred to the acceptor end of tRNA(Ala). Also edits incorrectly charged Ser-tRNA(Ala) and Gly-tRNA(Ala) via its editing domain.</text>
</comment>
<feature type="binding site" evidence="9">
    <location>
        <position position="556"/>
    </location>
    <ligand>
        <name>Zn(2+)</name>
        <dbReference type="ChEBI" id="CHEBI:29105"/>
    </ligand>
</feature>
<proteinExistence type="inferred from homology"/>
<dbReference type="PANTHER" id="PTHR11777:SF9">
    <property type="entry name" value="ALANINE--TRNA LIGASE, CYTOPLASMIC"/>
    <property type="match status" value="1"/>
</dbReference>
<dbReference type="InterPro" id="IPR012947">
    <property type="entry name" value="tRNA_SAD"/>
</dbReference>
<dbReference type="SUPFAM" id="SSF101353">
    <property type="entry name" value="Putative anticodon-binding domain of alanyl-tRNA synthetase (AlaRS)"/>
    <property type="match status" value="1"/>
</dbReference>
<dbReference type="GO" id="GO:0006419">
    <property type="term" value="P:alanyl-tRNA aminoacylation"/>
    <property type="evidence" value="ECO:0007669"/>
    <property type="project" value="UniProtKB-UniRule"/>
</dbReference>
<dbReference type="InterPro" id="IPR023033">
    <property type="entry name" value="Ala_tRNA_ligase_euk/bac"/>
</dbReference>
<comment type="domain">
    <text evidence="9">Consists of three domains; the N-terminal catalytic domain, the editing domain and the C-terminal C-Ala domain. The editing domain removes incorrectly charged amino acids, while the C-Ala domain, along with tRNA(Ala), serves as a bridge to cooperatively bring together the editing and aminoacylation centers thus stimulating deacylation of misacylated tRNAs.</text>
</comment>
<keyword evidence="9" id="KW-0862">Zinc</keyword>
<dbReference type="Pfam" id="PF01411">
    <property type="entry name" value="tRNA-synt_2c"/>
    <property type="match status" value="1"/>
</dbReference>
<evidence type="ECO:0000313" key="12">
    <source>
        <dbReference type="Proteomes" id="UP000177987"/>
    </source>
</evidence>
<comment type="similarity">
    <text evidence="1 9">Belongs to the class-II aminoacyl-tRNA synthetase family.</text>
</comment>
<keyword evidence="2 9" id="KW-0820">tRNA-binding</keyword>
<dbReference type="SUPFAM" id="SSF55681">
    <property type="entry name" value="Class II aaRS and biotin synthetases"/>
    <property type="match status" value="1"/>
</dbReference>
<keyword evidence="4 9" id="KW-0547">Nucleotide-binding</keyword>
<dbReference type="PRINTS" id="PR00980">
    <property type="entry name" value="TRNASYNTHALA"/>
</dbReference>
<dbReference type="InterPro" id="IPR050058">
    <property type="entry name" value="Ala-tRNA_ligase"/>
</dbReference>
<accession>A0A1G2SCQ1</accession>
<evidence type="ECO:0000256" key="6">
    <source>
        <dbReference type="ARBA" id="ARBA00022884"/>
    </source>
</evidence>
<evidence type="ECO:0000259" key="10">
    <source>
        <dbReference type="PROSITE" id="PS50860"/>
    </source>
</evidence>
<dbReference type="NCBIfam" id="NF002436">
    <property type="entry name" value="PRK01584.1"/>
    <property type="match status" value="1"/>
</dbReference>
<evidence type="ECO:0000256" key="2">
    <source>
        <dbReference type="ARBA" id="ARBA00022555"/>
    </source>
</evidence>
<dbReference type="Gene3D" id="3.30.54.20">
    <property type="match status" value="1"/>
</dbReference>
<dbReference type="GO" id="GO:0005737">
    <property type="term" value="C:cytoplasm"/>
    <property type="evidence" value="ECO:0007669"/>
    <property type="project" value="UniProtKB-SubCell"/>
</dbReference>
<comment type="subcellular location">
    <subcellularLocation>
        <location evidence="9">Cytoplasm</location>
    </subcellularLocation>
</comment>
<protein>
    <recommendedName>
        <fullName evidence="9">Alanine--tRNA ligase</fullName>
        <ecNumber evidence="9">6.1.1.7</ecNumber>
    </recommendedName>
    <alternativeName>
        <fullName evidence="9">Alanyl-tRNA synthetase</fullName>
        <shortName evidence="9">AlaRS</shortName>
    </alternativeName>
</protein>
<comment type="catalytic activity">
    <reaction evidence="9">
        <text>tRNA(Ala) + L-alanine + ATP = L-alanyl-tRNA(Ala) + AMP + diphosphate</text>
        <dbReference type="Rhea" id="RHEA:12540"/>
        <dbReference type="Rhea" id="RHEA-COMP:9657"/>
        <dbReference type="Rhea" id="RHEA-COMP:9923"/>
        <dbReference type="ChEBI" id="CHEBI:30616"/>
        <dbReference type="ChEBI" id="CHEBI:33019"/>
        <dbReference type="ChEBI" id="CHEBI:57972"/>
        <dbReference type="ChEBI" id="CHEBI:78442"/>
        <dbReference type="ChEBI" id="CHEBI:78497"/>
        <dbReference type="ChEBI" id="CHEBI:456215"/>
        <dbReference type="EC" id="6.1.1.7"/>
    </reaction>
</comment>
<dbReference type="GO" id="GO:0004813">
    <property type="term" value="F:alanine-tRNA ligase activity"/>
    <property type="evidence" value="ECO:0007669"/>
    <property type="project" value="UniProtKB-UniRule"/>
</dbReference>
<dbReference type="InterPro" id="IPR018163">
    <property type="entry name" value="Thr/Ala-tRNA-synth_IIc_edit"/>
</dbReference>
<evidence type="ECO:0000256" key="4">
    <source>
        <dbReference type="ARBA" id="ARBA00022741"/>
    </source>
</evidence>
<dbReference type="Gene3D" id="3.30.980.10">
    <property type="entry name" value="Threonyl-trna Synthetase, Chain A, domain 2"/>
    <property type="match status" value="1"/>
</dbReference>
<keyword evidence="8 9" id="KW-0030">Aminoacyl-tRNA synthetase</keyword>
<dbReference type="FunFam" id="3.30.980.10:FF:000004">
    <property type="entry name" value="Alanine--tRNA ligase, cytoplasmic"/>
    <property type="match status" value="1"/>
</dbReference>
<dbReference type="Gene3D" id="3.30.930.10">
    <property type="entry name" value="Bira Bifunctional Protein, Domain 2"/>
    <property type="match status" value="1"/>
</dbReference>
<dbReference type="HAMAP" id="MF_00036_B">
    <property type="entry name" value="Ala_tRNA_synth_B"/>
    <property type="match status" value="1"/>
</dbReference>
<dbReference type="EMBL" id="MHUW01000022">
    <property type="protein sequence ID" value="OHA82785.1"/>
    <property type="molecule type" value="Genomic_DNA"/>
</dbReference>
<evidence type="ECO:0000256" key="7">
    <source>
        <dbReference type="ARBA" id="ARBA00022917"/>
    </source>
</evidence>